<dbReference type="Proteomes" id="UP000223071">
    <property type="component" value="Unassembled WGS sequence"/>
</dbReference>
<reference evidence="2 3" key="1">
    <citation type="submission" date="2017-09" db="EMBL/GenBank/DDBJ databases">
        <title>Sequencing the genomes of two abundant thermophiles in Great Basin hot springs: Thermocrinis jamiesonii and novel Chloroflexi Thermoflexus hugenholtzii.</title>
        <authorList>
            <person name="Hedlund B."/>
        </authorList>
    </citation>
    <scope>NUCLEOTIDE SEQUENCE [LARGE SCALE GENOMIC DNA]</scope>
    <source>
        <strain evidence="2 3">G233</strain>
    </source>
</reference>
<gene>
    <name evidence="2" type="ORF">A9A59_0270</name>
</gene>
<keyword evidence="3" id="KW-1185">Reference proteome</keyword>
<dbReference type="RefSeq" id="WP_165772419.1">
    <property type="nucleotide sequence ID" value="NZ_PDJQ01000001.1"/>
</dbReference>
<evidence type="ECO:0000313" key="3">
    <source>
        <dbReference type="Proteomes" id="UP000223071"/>
    </source>
</evidence>
<dbReference type="EMBL" id="PDJQ01000001">
    <property type="protein sequence ID" value="PFG73077.1"/>
    <property type="molecule type" value="Genomic_DNA"/>
</dbReference>
<proteinExistence type="predicted"/>
<comment type="caution">
    <text evidence="2">The sequence shown here is derived from an EMBL/GenBank/DDBJ whole genome shotgun (WGS) entry which is preliminary data.</text>
</comment>
<dbReference type="Gene3D" id="2.40.10.220">
    <property type="entry name" value="predicted glycosyltransferase like domains"/>
    <property type="match status" value="1"/>
</dbReference>
<sequence length="140" mass="14897">METFNGVASRRRAPRVPADLPCRLLAGGTVIAEGALIDISMAGAAVTIRQPVPAADHFVLRLETPGGDWSADLPAEVVAVDPDPFGGLIVRLRFERDPQAARALAPLVAALRRRFNAGQARIAAERLGLYGPAHLFRRGA</sequence>
<accession>A0A2A9HAU5</accession>
<dbReference type="GO" id="GO:0035438">
    <property type="term" value="F:cyclic-di-GMP binding"/>
    <property type="evidence" value="ECO:0007669"/>
    <property type="project" value="InterPro"/>
</dbReference>
<protein>
    <submittedName>
        <fullName evidence="2">PilZ domain-containing protein</fullName>
    </submittedName>
</protein>
<evidence type="ECO:0000259" key="1">
    <source>
        <dbReference type="Pfam" id="PF07238"/>
    </source>
</evidence>
<name>A0A2A9HAU5_TEPT2</name>
<organism evidence="2 3">
    <name type="scientific">Tepidiforma thermophila (strain KCTC 52669 / CGMCC 1.13589 / G233)</name>
    <dbReference type="NCBI Taxonomy" id="2761530"/>
    <lineage>
        <taxon>Bacteria</taxon>
        <taxon>Bacillati</taxon>
        <taxon>Chloroflexota</taxon>
        <taxon>Tepidiformia</taxon>
        <taxon>Tepidiformales</taxon>
        <taxon>Tepidiformaceae</taxon>
        <taxon>Tepidiforma</taxon>
    </lineage>
</organism>
<feature type="domain" description="PilZ" evidence="1">
    <location>
        <begin position="10"/>
        <end position="101"/>
    </location>
</feature>
<evidence type="ECO:0000313" key="2">
    <source>
        <dbReference type="EMBL" id="PFG73077.1"/>
    </source>
</evidence>
<dbReference type="SUPFAM" id="SSF141371">
    <property type="entry name" value="PilZ domain-like"/>
    <property type="match status" value="1"/>
</dbReference>
<dbReference type="Pfam" id="PF07238">
    <property type="entry name" value="PilZ"/>
    <property type="match status" value="1"/>
</dbReference>
<dbReference type="AlphaFoldDB" id="A0A2A9HAU5"/>
<dbReference type="InterPro" id="IPR009875">
    <property type="entry name" value="PilZ_domain"/>
</dbReference>